<organism evidence="1 2">
    <name type="scientific">Parabacteroides johnsonii DSM 18315</name>
    <dbReference type="NCBI Taxonomy" id="537006"/>
    <lineage>
        <taxon>Bacteria</taxon>
        <taxon>Pseudomonadati</taxon>
        <taxon>Bacteroidota</taxon>
        <taxon>Bacteroidia</taxon>
        <taxon>Bacteroidales</taxon>
        <taxon>Tannerellaceae</taxon>
        <taxon>Parabacteroides</taxon>
    </lineage>
</organism>
<dbReference type="EMBL" id="ABYH01000326">
    <property type="protein sequence ID" value="EEC95642.1"/>
    <property type="molecule type" value="Genomic_DNA"/>
</dbReference>
<evidence type="ECO:0000313" key="1">
    <source>
        <dbReference type="EMBL" id="EEC95642.1"/>
    </source>
</evidence>
<evidence type="ECO:0000313" key="2">
    <source>
        <dbReference type="Proteomes" id="UP000005510"/>
    </source>
</evidence>
<dbReference type="HOGENOM" id="CLU_215912_0_0_10"/>
<dbReference type="AlphaFoldDB" id="B7BD64"/>
<accession>B7BD64</accession>
<comment type="caution">
    <text evidence="1">The sequence shown here is derived from an EMBL/GenBank/DDBJ whole genome shotgun (WGS) entry which is preliminary data.</text>
</comment>
<reference evidence="1 2" key="1">
    <citation type="submission" date="2008-10" db="EMBL/GenBank/DDBJ databases">
        <title>Draft genome sequence of Parabacteroides johnsonii (DSM 18315).</title>
        <authorList>
            <person name="Sudarsanam P."/>
            <person name="Ley R."/>
            <person name="Guruge J."/>
            <person name="Turnbaugh P.J."/>
            <person name="Mahowald M."/>
            <person name="Liep D."/>
            <person name="Gordon J."/>
        </authorList>
    </citation>
    <scope>NUCLEOTIDE SEQUENCE [LARGE SCALE GENOMIC DNA]</scope>
    <source>
        <strain evidence="1 2">DSM 18315</strain>
    </source>
</reference>
<reference evidence="1 2" key="2">
    <citation type="submission" date="2008-10" db="EMBL/GenBank/DDBJ databases">
        <authorList>
            <person name="Fulton L."/>
            <person name="Clifton S."/>
            <person name="Fulton B."/>
            <person name="Xu J."/>
            <person name="Minx P."/>
            <person name="Pepin K.H."/>
            <person name="Johnson M."/>
            <person name="Bhonagiri V."/>
            <person name="Nash W.E."/>
            <person name="Mardis E.R."/>
            <person name="Wilson R.K."/>
        </authorList>
    </citation>
    <scope>NUCLEOTIDE SEQUENCE [LARGE SCALE GENOMIC DNA]</scope>
    <source>
        <strain evidence="1 2">DSM 18315</strain>
    </source>
</reference>
<gene>
    <name evidence="1" type="ORF">PRABACTJOHN_02985</name>
</gene>
<protein>
    <submittedName>
        <fullName evidence="1">Uncharacterized protein</fullName>
    </submittedName>
</protein>
<dbReference type="Proteomes" id="UP000005510">
    <property type="component" value="Unassembled WGS sequence"/>
</dbReference>
<proteinExistence type="predicted"/>
<name>B7BD64_9BACT</name>
<sequence>MVDVWIVLFHSRWLSYWLNTSLNIRKKPEIKRRYPAFIK</sequence>